<evidence type="ECO:0000313" key="3">
    <source>
        <dbReference type="EMBL" id="MBB6182756.1"/>
    </source>
</evidence>
<dbReference type="STRING" id="1543381.LF63_0110630"/>
<evidence type="ECO:0000313" key="2">
    <source>
        <dbReference type="EMBL" id="KGI77331.1"/>
    </source>
</evidence>
<evidence type="ECO:0000313" key="4">
    <source>
        <dbReference type="Proteomes" id="UP000029708"/>
    </source>
</evidence>
<keyword evidence="1" id="KW-0732">Signal</keyword>
<protein>
    <submittedName>
        <fullName evidence="2">Porin</fullName>
    </submittedName>
</protein>
<dbReference type="OrthoDB" id="5993054at2"/>
<dbReference type="RefSeq" id="WP_043101649.1">
    <property type="nucleotide sequence ID" value="NZ_JACHET010000001.1"/>
</dbReference>
<dbReference type="Gene3D" id="2.40.160.10">
    <property type="entry name" value="Porin"/>
    <property type="match status" value="1"/>
</dbReference>
<organism evidence="2 4">
    <name type="scientific">Oleiagrimonas soli</name>
    <dbReference type="NCBI Taxonomy" id="1543381"/>
    <lineage>
        <taxon>Bacteria</taxon>
        <taxon>Pseudomonadati</taxon>
        <taxon>Pseudomonadota</taxon>
        <taxon>Gammaproteobacteria</taxon>
        <taxon>Lysobacterales</taxon>
        <taxon>Rhodanobacteraceae</taxon>
        <taxon>Oleiagrimonas</taxon>
    </lineage>
</organism>
<evidence type="ECO:0000256" key="1">
    <source>
        <dbReference type="SAM" id="SignalP"/>
    </source>
</evidence>
<feature type="signal peptide" evidence="1">
    <location>
        <begin position="1"/>
        <end position="23"/>
    </location>
</feature>
<dbReference type="InterPro" id="IPR010870">
    <property type="entry name" value="Porin_O/P"/>
</dbReference>
<feature type="chain" id="PRO_5035986511" evidence="1">
    <location>
        <begin position="24"/>
        <end position="349"/>
    </location>
</feature>
<dbReference type="InterPro" id="IPR023614">
    <property type="entry name" value="Porin_dom_sf"/>
</dbReference>
<comment type="caution">
    <text evidence="2">The sequence shown here is derived from an EMBL/GenBank/DDBJ whole genome shotgun (WGS) entry which is preliminary data.</text>
</comment>
<accession>A0A099CUG2</accession>
<proteinExistence type="predicted"/>
<dbReference type="Pfam" id="PF07396">
    <property type="entry name" value="Porin_O_P"/>
    <property type="match status" value="1"/>
</dbReference>
<reference evidence="3 5" key="2">
    <citation type="submission" date="2020-08" db="EMBL/GenBank/DDBJ databases">
        <title>Genomic Encyclopedia of Type Strains, Phase IV (KMG-IV): sequencing the most valuable type-strain genomes for metagenomic binning, comparative biology and taxonomic classification.</title>
        <authorList>
            <person name="Goeker M."/>
        </authorList>
    </citation>
    <scope>NUCLEOTIDE SEQUENCE [LARGE SCALE GENOMIC DNA]</scope>
    <source>
        <strain evidence="3 5">DSM 107085</strain>
    </source>
</reference>
<dbReference type="HOGENOM" id="CLU_046254_0_0_6"/>
<reference evidence="2 4" key="1">
    <citation type="submission" date="2014-09" db="EMBL/GenBank/DDBJ databases">
        <title>Xanthomonadaceae 3.5X direct submission.</title>
        <authorList>
            <person name="Fang T."/>
            <person name="Wang H."/>
        </authorList>
    </citation>
    <scope>NUCLEOTIDE SEQUENCE [LARGE SCALE GENOMIC DNA]</scope>
    <source>
        <strain evidence="2 4">3.5X</strain>
    </source>
</reference>
<name>A0A099CUG2_9GAMM</name>
<sequence>MRCKLVATAIAVALSAASVTAHAATGDTTIGGKMYFDVTHIDQKNSDTGKTDKTGTGTDVKRFYLSVSHQFDDIWSANLTTDFNYVASDGETNLFVKKAYVQGKFSDAAVLRIGSADMPWIPFVENMYGFRYVENTLIDRLKFGNSADWGVHLGGKVGQSGMFSYEAAVVNGGGYKHPDRSKSVDFEGRVAIMPIDGLVVAAGGYSGKLGKDTQTMAAQNTATRGDLLVAYVSEKFRVGGEYFAAKNWNNVTSPLSDKADGYSVWASVGIADGVTAFARYDNAKLSKDLDSAKKDTYYNAGVEFQVTKGFKLAAVYKHEKGNYTAATPLPIHVANTKTDEIGVWGEVKF</sequence>
<gene>
    <name evidence="3" type="ORF">HNQ86_000101</name>
    <name evidence="2" type="ORF">LF63_0110630</name>
</gene>
<dbReference type="Proteomes" id="UP000029708">
    <property type="component" value="Unassembled WGS sequence"/>
</dbReference>
<dbReference type="Proteomes" id="UP000560000">
    <property type="component" value="Unassembled WGS sequence"/>
</dbReference>
<dbReference type="EMBL" id="JROI01000012">
    <property type="protein sequence ID" value="KGI77331.1"/>
    <property type="molecule type" value="Genomic_DNA"/>
</dbReference>
<dbReference type="AlphaFoldDB" id="A0A099CUG2"/>
<evidence type="ECO:0000313" key="5">
    <source>
        <dbReference type="Proteomes" id="UP000560000"/>
    </source>
</evidence>
<keyword evidence="4" id="KW-1185">Reference proteome</keyword>
<dbReference type="EMBL" id="JACHET010000001">
    <property type="protein sequence ID" value="MBB6182756.1"/>
    <property type="molecule type" value="Genomic_DNA"/>
</dbReference>
<dbReference type="SUPFAM" id="SSF56935">
    <property type="entry name" value="Porins"/>
    <property type="match status" value="1"/>
</dbReference>